<evidence type="ECO:0000313" key="3">
    <source>
        <dbReference type="Proteomes" id="UP001396334"/>
    </source>
</evidence>
<reference evidence="2 3" key="1">
    <citation type="journal article" date="2024" name="G3 (Bethesda)">
        <title>Genome assembly of Hibiscus sabdariffa L. provides insights into metabolisms of medicinal natural products.</title>
        <authorList>
            <person name="Kim T."/>
        </authorList>
    </citation>
    <scope>NUCLEOTIDE SEQUENCE [LARGE SCALE GENOMIC DNA]</scope>
    <source>
        <strain evidence="2">TK-2024</strain>
        <tissue evidence="2">Old leaves</tissue>
    </source>
</reference>
<name>A0ABR2TGQ7_9ROSI</name>
<comment type="caution">
    <text evidence="2">The sequence shown here is derived from an EMBL/GenBank/DDBJ whole genome shotgun (WGS) entry which is preliminary data.</text>
</comment>
<evidence type="ECO:0000256" key="1">
    <source>
        <dbReference type="SAM" id="MobiDB-lite"/>
    </source>
</evidence>
<dbReference type="Proteomes" id="UP001396334">
    <property type="component" value="Unassembled WGS sequence"/>
</dbReference>
<protein>
    <submittedName>
        <fullName evidence="2">Uncharacterized protein</fullName>
    </submittedName>
</protein>
<proteinExistence type="predicted"/>
<evidence type="ECO:0000313" key="2">
    <source>
        <dbReference type="EMBL" id="KAK9036516.1"/>
    </source>
</evidence>
<organism evidence="2 3">
    <name type="scientific">Hibiscus sabdariffa</name>
    <name type="common">roselle</name>
    <dbReference type="NCBI Taxonomy" id="183260"/>
    <lineage>
        <taxon>Eukaryota</taxon>
        <taxon>Viridiplantae</taxon>
        <taxon>Streptophyta</taxon>
        <taxon>Embryophyta</taxon>
        <taxon>Tracheophyta</taxon>
        <taxon>Spermatophyta</taxon>
        <taxon>Magnoliopsida</taxon>
        <taxon>eudicotyledons</taxon>
        <taxon>Gunneridae</taxon>
        <taxon>Pentapetalae</taxon>
        <taxon>rosids</taxon>
        <taxon>malvids</taxon>
        <taxon>Malvales</taxon>
        <taxon>Malvaceae</taxon>
        <taxon>Malvoideae</taxon>
        <taxon>Hibiscus</taxon>
    </lineage>
</organism>
<feature type="compositionally biased region" description="Basic and acidic residues" evidence="1">
    <location>
        <begin position="68"/>
        <end position="95"/>
    </location>
</feature>
<feature type="region of interest" description="Disordered" evidence="1">
    <location>
        <begin position="64"/>
        <end position="98"/>
    </location>
</feature>
<accession>A0ABR2TGQ7</accession>
<keyword evidence="3" id="KW-1185">Reference proteome</keyword>
<gene>
    <name evidence="2" type="ORF">V6N11_078513</name>
</gene>
<dbReference type="EMBL" id="JBBPBN010000006">
    <property type="protein sequence ID" value="KAK9036516.1"/>
    <property type="molecule type" value="Genomic_DNA"/>
</dbReference>
<sequence>MALIMGVLNERVSIQEHRHIASCRCPFGLRLGMVFHSCRCISCFIKGTSLFVHVSSLDSIASSIKSSSESRNKEIPIRSEKKEDHDPEQRLEKYQKHPNLRNLFDFQL</sequence>